<dbReference type="Proteomes" id="UP000309667">
    <property type="component" value="Unassembled WGS sequence"/>
</dbReference>
<reference evidence="1 2" key="1">
    <citation type="submission" date="2019-04" db="EMBL/GenBank/DDBJ databases">
        <title>Genome sequence of strain 7209-2.</title>
        <authorList>
            <person name="Gao J."/>
            <person name="Sun J."/>
        </authorList>
    </citation>
    <scope>NUCLEOTIDE SEQUENCE [LARGE SCALE GENOMIC DNA]</scope>
    <source>
        <strain evidence="1 2">7209-2</strain>
    </source>
</reference>
<evidence type="ECO:0000313" key="2">
    <source>
        <dbReference type="Proteomes" id="UP000309667"/>
    </source>
</evidence>
<comment type="caution">
    <text evidence="1">The sequence shown here is derived from an EMBL/GenBank/DDBJ whole genome shotgun (WGS) entry which is preliminary data.</text>
</comment>
<evidence type="ECO:0000313" key="1">
    <source>
        <dbReference type="EMBL" id="THV12733.1"/>
    </source>
</evidence>
<protein>
    <submittedName>
        <fullName evidence="1">Transposase</fullName>
    </submittedName>
</protein>
<organism evidence="1 2">
    <name type="scientific">Rhizobium rhizophilum</name>
    <dbReference type="NCBI Taxonomy" id="1850373"/>
    <lineage>
        <taxon>Bacteria</taxon>
        <taxon>Pseudomonadati</taxon>
        <taxon>Pseudomonadota</taxon>
        <taxon>Alphaproteobacteria</taxon>
        <taxon>Hyphomicrobiales</taxon>
        <taxon>Rhizobiaceae</taxon>
        <taxon>Rhizobium/Agrobacterium group</taxon>
        <taxon>Rhizobium</taxon>
    </lineage>
</organism>
<name>A0ABY2QRT4_9HYPH</name>
<accession>A0ABY2QRT4</accession>
<dbReference type="PANTHER" id="PTHR33055:SF3">
    <property type="entry name" value="PUTATIVE TRANSPOSASE FOR IS117-RELATED"/>
    <property type="match status" value="1"/>
</dbReference>
<gene>
    <name evidence="1" type="ORF">E9677_18615</name>
</gene>
<dbReference type="PANTHER" id="PTHR33055">
    <property type="entry name" value="TRANSPOSASE FOR INSERTION SEQUENCE ELEMENT IS1111A"/>
    <property type="match status" value="1"/>
</dbReference>
<keyword evidence="2" id="KW-1185">Reference proteome</keyword>
<proteinExistence type="predicted"/>
<sequence length="169" mass="18691">MVLTSRWLGSFSHDVKLIVPQLAKLFVKRGKNDGADAEALSQAMSPPTMRFVTAKTTDQQAAFLLVGVRQRLLDNRTQLANAIPGFPMEFGGVAAKGMRRIEPLLERLAADESLPGSGRELFALHGEEHRELIRKIEQVDEWLMKLHRADECSKRLAAIPGVGPVGHRS</sequence>
<dbReference type="InterPro" id="IPR047650">
    <property type="entry name" value="Transpos_IS110"/>
</dbReference>
<dbReference type="EMBL" id="STGT01000004">
    <property type="protein sequence ID" value="THV12733.1"/>
    <property type="molecule type" value="Genomic_DNA"/>
</dbReference>